<evidence type="ECO:0000313" key="2">
    <source>
        <dbReference type="Proteomes" id="UP000789901"/>
    </source>
</evidence>
<proteinExistence type="predicted"/>
<organism evidence="1 2">
    <name type="scientific">Gigaspora margarita</name>
    <dbReference type="NCBI Taxonomy" id="4874"/>
    <lineage>
        <taxon>Eukaryota</taxon>
        <taxon>Fungi</taxon>
        <taxon>Fungi incertae sedis</taxon>
        <taxon>Mucoromycota</taxon>
        <taxon>Glomeromycotina</taxon>
        <taxon>Glomeromycetes</taxon>
        <taxon>Diversisporales</taxon>
        <taxon>Gigasporaceae</taxon>
        <taxon>Gigaspora</taxon>
    </lineage>
</organism>
<dbReference type="EMBL" id="CAJVQB010000058">
    <property type="protein sequence ID" value="CAG8462013.1"/>
    <property type="molecule type" value="Genomic_DNA"/>
</dbReference>
<dbReference type="Proteomes" id="UP000789901">
    <property type="component" value="Unassembled WGS sequence"/>
</dbReference>
<evidence type="ECO:0000313" key="1">
    <source>
        <dbReference type="EMBL" id="CAG8462013.1"/>
    </source>
</evidence>
<gene>
    <name evidence="1" type="ORF">GMARGA_LOCUS353</name>
</gene>
<reference evidence="1 2" key="1">
    <citation type="submission" date="2021-06" db="EMBL/GenBank/DDBJ databases">
        <authorList>
            <person name="Kallberg Y."/>
            <person name="Tangrot J."/>
            <person name="Rosling A."/>
        </authorList>
    </citation>
    <scope>NUCLEOTIDE SEQUENCE [LARGE SCALE GENOMIC DNA]</scope>
    <source>
        <strain evidence="1 2">120-4 pot B 10/14</strain>
    </source>
</reference>
<sequence length="62" mass="7278">ELVQIDMSTNLTPQSISYFKNLALNIYKNSSFKIIAEGVKVQELDLCLKNKEELFFYEFKKI</sequence>
<keyword evidence="2" id="KW-1185">Reference proteome</keyword>
<name>A0ABM8VW98_GIGMA</name>
<accession>A0ABM8VW98</accession>
<protein>
    <submittedName>
        <fullName evidence="1">8838_t:CDS:1</fullName>
    </submittedName>
</protein>
<comment type="caution">
    <text evidence="1">The sequence shown here is derived from an EMBL/GenBank/DDBJ whole genome shotgun (WGS) entry which is preliminary data.</text>
</comment>
<feature type="non-terminal residue" evidence="1">
    <location>
        <position position="1"/>
    </location>
</feature>